<gene>
    <name evidence="7" type="primary">acpP</name>
    <name evidence="11" type="ORF">SAMN02745110_00628</name>
</gene>
<comment type="PTM">
    <text evidence="9">4'-phosphopantetheine is transferred from CoA to a specific serine of apo-ACP by acpS.</text>
</comment>
<dbReference type="PANTHER" id="PTHR20863:SF76">
    <property type="entry name" value="CARRIER DOMAIN-CONTAINING PROTEIN"/>
    <property type="match status" value="1"/>
</dbReference>
<keyword evidence="5 7" id="KW-0443">Lipid metabolism</keyword>
<evidence type="ECO:0000313" key="11">
    <source>
        <dbReference type="EMBL" id="SJZ48800.1"/>
    </source>
</evidence>
<dbReference type="GO" id="GO:0000036">
    <property type="term" value="F:acyl carrier activity"/>
    <property type="evidence" value="ECO:0007669"/>
    <property type="project" value="UniProtKB-UniRule"/>
</dbReference>
<comment type="function">
    <text evidence="7 9">Carrier of the growing fatty acid chain in fatty acid biosynthesis.</text>
</comment>
<dbReference type="HAMAP" id="MF_01217">
    <property type="entry name" value="Acyl_carrier"/>
    <property type="match status" value="1"/>
</dbReference>
<keyword evidence="12" id="KW-1185">Reference proteome</keyword>
<dbReference type="InterPro" id="IPR003231">
    <property type="entry name" value="ACP"/>
</dbReference>
<keyword evidence="6 7" id="KW-0275">Fatty acid biosynthesis</keyword>
<evidence type="ECO:0000256" key="3">
    <source>
        <dbReference type="ARBA" id="ARBA00022553"/>
    </source>
</evidence>
<dbReference type="InterPro" id="IPR009081">
    <property type="entry name" value="PP-bd_ACP"/>
</dbReference>
<dbReference type="GO" id="GO:0009245">
    <property type="term" value="P:lipid A biosynthetic process"/>
    <property type="evidence" value="ECO:0007669"/>
    <property type="project" value="TreeGrafter"/>
</dbReference>
<dbReference type="UniPathway" id="UPA00094"/>
<dbReference type="Gene3D" id="1.10.1200.10">
    <property type="entry name" value="ACP-like"/>
    <property type="match status" value="1"/>
</dbReference>
<dbReference type="PROSITE" id="PS50075">
    <property type="entry name" value="CARRIER"/>
    <property type="match status" value="1"/>
</dbReference>
<evidence type="ECO:0000256" key="2">
    <source>
        <dbReference type="ARBA" id="ARBA00022516"/>
    </source>
</evidence>
<comment type="PTM">
    <text evidence="7">4'-phosphopantetheine is transferred from CoA to a specific serine of apo-ACP by AcpS. This modification is essential for activity because fatty acids are bound in thioester linkage to the sulfhydryl of the prosthetic group.</text>
</comment>
<evidence type="ECO:0000256" key="9">
    <source>
        <dbReference type="RuleBase" id="RU003545"/>
    </source>
</evidence>
<dbReference type="InterPro" id="IPR036736">
    <property type="entry name" value="ACP-like_sf"/>
</dbReference>
<comment type="pathway">
    <text evidence="7 9">Lipid metabolism; fatty acid biosynthesis.</text>
</comment>
<dbReference type="RefSeq" id="WP_242870194.1">
    <property type="nucleotide sequence ID" value="NZ_CACZYW010000009.1"/>
</dbReference>
<sequence length="78" mass="8992">MIFDKLVTIMAEQLGVQPQEISTDTLLRDDLAVDSLDLYNLIMVLEEEFNIELPQEELNDIETVEDIIKILKEQGVEE</sequence>
<keyword evidence="2 7" id="KW-0444">Lipid biosynthesis</keyword>
<evidence type="ECO:0000256" key="7">
    <source>
        <dbReference type="HAMAP-Rule" id="MF_01217"/>
    </source>
</evidence>
<protein>
    <recommendedName>
        <fullName evidence="7 8">Acyl carrier protein</fullName>
        <shortName evidence="7">ACP</shortName>
    </recommendedName>
</protein>
<evidence type="ECO:0000256" key="8">
    <source>
        <dbReference type="NCBIfam" id="TIGR00517"/>
    </source>
</evidence>
<dbReference type="GO" id="GO:0016020">
    <property type="term" value="C:membrane"/>
    <property type="evidence" value="ECO:0007669"/>
    <property type="project" value="GOC"/>
</dbReference>
<name>A0A1T4L2Q6_9FIRM</name>
<dbReference type="SUPFAM" id="SSF47336">
    <property type="entry name" value="ACP-like"/>
    <property type="match status" value="1"/>
</dbReference>
<evidence type="ECO:0000256" key="1">
    <source>
        <dbReference type="ARBA" id="ARBA00022450"/>
    </source>
</evidence>
<proteinExistence type="inferred from homology"/>
<dbReference type="Proteomes" id="UP000189857">
    <property type="component" value="Unassembled WGS sequence"/>
</dbReference>
<dbReference type="GO" id="GO:0000035">
    <property type="term" value="F:acyl binding"/>
    <property type="evidence" value="ECO:0007669"/>
    <property type="project" value="TreeGrafter"/>
</dbReference>
<comment type="similarity">
    <text evidence="7">Belongs to the acyl carrier protein (ACP) family.</text>
</comment>
<dbReference type="GO" id="GO:0005829">
    <property type="term" value="C:cytosol"/>
    <property type="evidence" value="ECO:0007669"/>
    <property type="project" value="TreeGrafter"/>
</dbReference>
<dbReference type="NCBIfam" id="NF002150">
    <property type="entry name" value="PRK00982.1-4"/>
    <property type="match status" value="1"/>
</dbReference>
<dbReference type="NCBIfam" id="TIGR00517">
    <property type="entry name" value="acyl_carrier"/>
    <property type="match status" value="1"/>
</dbReference>
<dbReference type="NCBIfam" id="NF002148">
    <property type="entry name" value="PRK00982.1-2"/>
    <property type="match status" value="1"/>
</dbReference>
<evidence type="ECO:0000313" key="12">
    <source>
        <dbReference type="Proteomes" id="UP000189857"/>
    </source>
</evidence>
<evidence type="ECO:0000259" key="10">
    <source>
        <dbReference type="PROSITE" id="PS50075"/>
    </source>
</evidence>
<keyword evidence="1 7" id="KW-0596">Phosphopantetheine</keyword>
<dbReference type="EMBL" id="FUXA01000005">
    <property type="protein sequence ID" value="SJZ48800.1"/>
    <property type="molecule type" value="Genomic_DNA"/>
</dbReference>
<keyword evidence="4 7" id="KW-0276">Fatty acid metabolism</keyword>
<evidence type="ECO:0000256" key="4">
    <source>
        <dbReference type="ARBA" id="ARBA00022832"/>
    </source>
</evidence>
<keyword evidence="3 7" id="KW-0597">Phosphoprotein</keyword>
<feature type="modified residue" description="O-(pantetheine 4'-phosphoryl)serine" evidence="7">
    <location>
        <position position="35"/>
    </location>
</feature>
<dbReference type="PANTHER" id="PTHR20863">
    <property type="entry name" value="ACYL CARRIER PROTEIN"/>
    <property type="match status" value="1"/>
</dbReference>
<accession>A0A1T4L2Q6</accession>
<organism evidence="11 12">
    <name type="scientific">Eubacterium ruminantium</name>
    <dbReference type="NCBI Taxonomy" id="42322"/>
    <lineage>
        <taxon>Bacteria</taxon>
        <taxon>Bacillati</taxon>
        <taxon>Bacillota</taxon>
        <taxon>Clostridia</taxon>
        <taxon>Eubacteriales</taxon>
        <taxon>Eubacteriaceae</taxon>
        <taxon>Eubacterium</taxon>
    </lineage>
</organism>
<dbReference type="Pfam" id="PF00550">
    <property type="entry name" value="PP-binding"/>
    <property type="match status" value="1"/>
</dbReference>
<evidence type="ECO:0000256" key="6">
    <source>
        <dbReference type="ARBA" id="ARBA00023160"/>
    </source>
</evidence>
<reference evidence="11 12" key="1">
    <citation type="submission" date="2017-02" db="EMBL/GenBank/DDBJ databases">
        <authorList>
            <person name="Peterson S.W."/>
        </authorList>
    </citation>
    <scope>NUCLEOTIDE SEQUENCE [LARGE SCALE GENOMIC DNA]</scope>
    <source>
        <strain evidence="11 12">ATCC 17233</strain>
    </source>
</reference>
<keyword evidence="7" id="KW-0963">Cytoplasm</keyword>
<feature type="domain" description="Carrier" evidence="10">
    <location>
        <begin position="1"/>
        <end position="75"/>
    </location>
</feature>
<dbReference type="AlphaFoldDB" id="A0A1T4L2Q6"/>
<comment type="subcellular location">
    <subcellularLocation>
        <location evidence="7">Cytoplasm</location>
    </subcellularLocation>
</comment>
<evidence type="ECO:0000256" key="5">
    <source>
        <dbReference type="ARBA" id="ARBA00023098"/>
    </source>
</evidence>